<keyword evidence="3" id="KW-0547">Nucleotide-binding</keyword>
<dbReference type="PROSITE" id="PS50893">
    <property type="entry name" value="ABC_TRANSPORTER_2"/>
    <property type="match status" value="1"/>
</dbReference>
<dbReference type="SMART" id="SM00382">
    <property type="entry name" value="AAA"/>
    <property type="match status" value="1"/>
</dbReference>
<evidence type="ECO:0000256" key="2">
    <source>
        <dbReference type="ARBA" id="ARBA00022448"/>
    </source>
</evidence>
<dbReference type="GO" id="GO:0005524">
    <property type="term" value="F:ATP binding"/>
    <property type="evidence" value="ECO:0007669"/>
    <property type="project" value="UniProtKB-KW"/>
</dbReference>
<evidence type="ECO:0000256" key="1">
    <source>
        <dbReference type="ARBA" id="ARBA00005417"/>
    </source>
</evidence>
<sequence length="254" mass="28321">MPGKLSFKDVGMSFRLYRERVDTLKEAVLGRFRHRKSYEDFWALRHVSFEVRPGESVGLIGHNGSGKSTLLKVAAGVLRPTEGTARVEGRISPMIELAAGFDPDLTGRDNIFLNGALMGHSRKEMARKLDRIVEFSELGEFIDQPVKNYSSGMYARLGFAIAADVDPEILIIDEVLAVGDERFQAKCMERIRSIRQGGCTIFYVSHTMGSVTELCDRVIVLHHGQLVFDGAPEPAIARYRELQGFHPPPEARTA</sequence>
<dbReference type="CDD" id="cd03220">
    <property type="entry name" value="ABC_KpsT_Wzt"/>
    <property type="match status" value="1"/>
</dbReference>
<dbReference type="AlphaFoldDB" id="A0A7I9VJL7"/>
<accession>A0A7I9VJL7</accession>
<organism evidence="6 7">
    <name type="scientific">Anaeromyxobacter diazotrophicus</name>
    <dbReference type="NCBI Taxonomy" id="2590199"/>
    <lineage>
        <taxon>Bacteria</taxon>
        <taxon>Pseudomonadati</taxon>
        <taxon>Myxococcota</taxon>
        <taxon>Myxococcia</taxon>
        <taxon>Myxococcales</taxon>
        <taxon>Cystobacterineae</taxon>
        <taxon>Anaeromyxobacteraceae</taxon>
        <taxon>Anaeromyxobacter</taxon>
    </lineage>
</organism>
<dbReference type="Pfam" id="PF00005">
    <property type="entry name" value="ABC_tran"/>
    <property type="match status" value="1"/>
</dbReference>
<evidence type="ECO:0000256" key="3">
    <source>
        <dbReference type="ARBA" id="ARBA00022741"/>
    </source>
</evidence>
<name>A0A7I9VJL7_9BACT</name>
<comment type="similarity">
    <text evidence="1">Belongs to the ABC transporter superfamily.</text>
</comment>
<evidence type="ECO:0000259" key="5">
    <source>
        <dbReference type="PROSITE" id="PS50893"/>
    </source>
</evidence>
<dbReference type="InterPro" id="IPR050683">
    <property type="entry name" value="Bact_Polysacc_Export_ATP-bd"/>
</dbReference>
<dbReference type="PANTHER" id="PTHR46743:SF2">
    <property type="entry name" value="TEICHOIC ACIDS EXPORT ATP-BINDING PROTEIN TAGH"/>
    <property type="match status" value="1"/>
</dbReference>
<dbReference type="GO" id="GO:0140359">
    <property type="term" value="F:ABC-type transporter activity"/>
    <property type="evidence" value="ECO:0007669"/>
    <property type="project" value="InterPro"/>
</dbReference>
<dbReference type="EMBL" id="BJTG01000002">
    <property type="protein sequence ID" value="GEJ56379.1"/>
    <property type="molecule type" value="Genomic_DNA"/>
</dbReference>
<keyword evidence="4" id="KW-0067">ATP-binding</keyword>
<comment type="caution">
    <text evidence="6">The sequence shown here is derived from an EMBL/GenBank/DDBJ whole genome shotgun (WGS) entry which is preliminary data.</text>
</comment>
<dbReference type="InterPro" id="IPR027417">
    <property type="entry name" value="P-loop_NTPase"/>
</dbReference>
<keyword evidence="2" id="KW-0813">Transport</keyword>
<dbReference type="RefSeq" id="WP_176063797.1">
    <property type="nucleotide sequence ID" value="NZ_BJTG01000002.1"/>
</dbReference>
<protein>
    <recommendedName>
        <fullName evidence="5">ABC transporter domain-containing protein</fullName>
    </recommendedName>
</protein>
<evidence type="ECO:0000313" key="6">
    <source>
        <dbReference type="EMBL" id="GEJ56379.1"/>
    </source>
</evidence>
<dbReference type="InterPro" id="IPR003593">
    <property type="entry name" value="AAA+_ATPase"/>
</dbReference>
<gene>
    <name evidence="6" type="ORF">AMYX_11200</name>
</gene>
<dbReference type="Proteomes" id="UP000503640">
    <property type="component" value="Unassembled WGS sequence"/>
</dbReference>
<dbReference type="InterPro" id="IPR003439">
    <property type="entry name" value="ABC_transporter-like_ATP-bd"/>
</dbReference>
<evidence type="ECO:0000313" key="7">
    <source>
        <dbReference type="Proteomes" id="UP000503640"/>
    </source>
</evidence>
<dbReference type="PANTHER" id="PTHR46743">
    <property type="entry name" value="TEICHOIC ACIDS EXPORT ATP-BINDING PROTEIN TAGH"/>
    <property type="match status" value="1"/>
</dbReference>
<dbReference type="Gene3D" id="3.40.50.300">
    <property type="entry name" value="P-loop containing nucleotide triphosphate hydrolases"/>
    <property type="match status" value="1"/>
</dbReference>
<dbReference type="GO" id="GO:0016887">
    <property type="term" value="F:ATP hydrolysis activity"/>
    <property type="evidence" value="ECO:0007669"/>
    <property type="project" value="InterPro"/>
</dbReference>
<dbReference type="InterPro" id="IPR015860">
    <property type="entry name" value="ABC_transpr_TagH-like"/>
</dbReference>
<feature type="domain" description="ABC transporter" evidence="5">
    <location>
        <begin position="24"/>
        <end position="248"/>
    </location>
</feature>
<proteinExistence type="inferred from homology"/>
<dbReference type="SUPFAM" id="SSF52540">
    <property type="entry name" value="P-loop containing nucleoside triphosphate hydrolases"/>
    <property type="match status" value="1"/>
</dbReference>
<keyword evidence="7" id="KW-1185">Reference proteome</keyword>
<dbReference type="GO" id="GO:0016020">
    <property type="term" value="C:membrane"/>
    <property type="evidence" value="ECO:0007669"/>
    <property type="project" value="InterPro"/>
</dbReference>
<reference evidence="7" key="1">
    <citation type="journal article" date="2020" name="Appl. Environ. Microbiol.">
        <title>Diazotrophic Anaeromyxobacter Isolates from Soils.</title>
        <authorList>
            <person name="Masuda Y."/>
            <person name="Yamanaka H."/>
            <person name="Xu Z.X."/>
            <person name="Shiratori Y."/>
            <person name="Aono T."/>
            <person name="Amachi S."/>
            <person name="Senoo K."/>
            <person name="Itoh H."/>
        </authorList>
    </citation>
    <scope>NUCLEOTIDE SEQUENCE [LARGE SCALE GENOMIC DNA]</scope>
    <source>
        <strain evidence="7">R267</strain>
    </source>
</reference>
<evidence type="ECO:0000256" key="4">
    <source>
        <dbReference type="ARBA" id="ARBA00022840"/>
    </source>
</evidence>